<organism evidence="1 2">
    <name type="scientific">Pseudomonas savastanoi pv. glycinea</name>
    <name type="common">Pseudomonas syringae pv. glycinea</name>
    <dbReference type="NCBI Taxonomy" id="318"/>
    <lineage>
        <taxon>Bacteria</taxon>
        <taxon>Pseudomonadati</taxon>
        <taxon>Pseudomonadota</taxon>
        <taxon>Gammaproteobacteria</taxon>
        <taxon>Pseudomonadales</taxon>
        <taxon>Pseudomonadaceae</taxon>
        <taxon>Pseudomonas</taxon>
    </lineage>
</organism>
<evidence type="ECO:0000313" key="2">
    <source>
        <dbReference type="Proteomes" id="UP000037836"/>
    </source>
</evidence>
<keyword evidence="2" id="KW-1185">Reference proteome</keyword>
<accession>A0ABR5L397</accession>
<sequence>MADTQVPSAQRWALMFCRKVEQGRDGCGENRDGLCSMDWQAWAGVDMT</sequence>
<dbReference type="Proteomes" id="UP000037836">
    <property type="component" value="Unassembled WGS sequence"/>
</dbReference>
<proteinExistence type="predicted"/>
<gene>
    <name evidence="1" type="ORF">AC496_5355</name>
</gene>
<evidence type="ECO:0000313" key="1">
    <source>
        <dbReference type="EMBL" id="KPC38307.1"/>
    </source>
</evidence>
<protein>
    <submittedName>
        <fullName evidence="1">Uncharacterized protein</fullName>
    </submittedName>
</protein>
<comment type="caution">
    <text evidence="1">The sequence shown here is derived from an EMBL/GenBank/DDBJ whole genome shotgun (WGS) entry which is preliminary data.</text>
</comment>
<name>A0ABR5L397_PSESG</name>
<reference evidence="1 2" key="1">
    <citation type="submission" date="2015-10" db="EMBL/GenBank/DDBJ databases">
        <title>Comparative genomics and high-throughput reverse genetic screens identify a new phytobacterial MAMP and an Arabidopsis receptor required for immune elicitation.</title>
        <authorList>
            <person name="Mott G.A."/>
            <person name="Thakur S."/>
            <person name="Wang P.W."/>
            <person name="Desveaux D."/>
            <person name="Guttman D.S."/>
        </authorList>
    </citation>
    <scope>NUCLEOTIDE SEQUENCE [LARGE SCALE GENOMIC DNA]</scope>
    <source>
        <strain evidence="1 2">BR1</strain>
    </source>
</reference>
<dbReference type="EMBL" id="LGLO01000118">
    <property type="protein sequence ID" value="KPC38307.1"/>
    <property type="molecule type" value="Genomic_DNA"/>
</dbReference>